<feature type="domain" description="GGDEF" evidence="4">
    <location>
        <begin position="388"/>
        <end position="521"/>
    </location>
</feature>
<dbReference type="InterPro" id="IPR011006">
    <property type="entry name" value="CheY-like_superfamily"/>
</dbReference>
<dbReference type="PROSITE" id="PS50883">
    <property type="entry name" value="EAL"/>
    <property type="match status" value="1"/>
</dbReference>
<dbReference type="InterPro" id="IPR013655">
    <property type="entry name" value="PAS_fold_3"/>
</dbReference>
<dbReference type="SUPFAM" id="SSF52172">
    <property type="entry name" value="CheY-like"/>
    <property type="match status" value="1"/>
</dbReference>
<evidence type="ECO:0000256" key="1">
    <source>
        <dbReference type="SAM" id="MobiDB-lite"/>
    </source>
</evidence>
<dbReference type="SUPFAM" id="SSF141868">
    <property type="entry name" value="EAL domain-like"/>
    <property type="match status" value="1"/>
</dbReference>
<dbReference type="InterPro" id="IPR000700">
    <property type="entry name" value="PAS-assoc_C"/>
</dbReference>
<sequence length="814" mass="90141">MVSVYTVHHWSLRRGAQPVKRTVTRSATARFLPRSGHWVRERPRMNVQVDTVSRRVLVIDDNEAIHRNFREILAAPEDSETAQAASHAALFGDVPADREAFQIDSAYQSQEALELVAQARAQNNPYAMAFVDMRASTGWDGLLTIERLWQVDPQLQIALCATYSDHVYETLLRRPGVDDRLLILREPLNNVEIRQIAGVLTAKWHLTKETAFKMCGLEQAVAERTKALADACILAQNSPAIFYRLRGEPAFPLIYISHNITRFGHDRGALLATSAWARDLVHPDDQARVDAAMARVLEKDTEVASIEFRLRTGDGAYRCVENCYVPIRDKDGRLIEVEGIITDITERKAAEEKIARLAHADTLTGLATRATFLARLRRAFAAAQRGAMPFAILYLDLDHFKQVNDTLGHQAGNLLLREVARRLTNCAGENGLVARFGGDEFAVLQEATGDPADAAVLAAKLQTALASPYLLNGAEVRISVSIGICPYVRGSSGADVMLAQADLALCRARHEGRNRYHFHSDHLDQQVLERVTLADDLRKAIDRAELELQYQPEVELSSGNIVGMEALVRWHHPTRGLLAPGVFIPLAERADSLAVLEHWVLDQACRQMKIWRDEGVAPLMITVNLSLFELRNGQAFVRDVTETTAKWHLDPSDLEFDVTETTLARLAWTQNDVLPQLRALGAKIAIDDFGSEYASFDYARAYRVNHLKIAQSLIHRSTSDPGSAATIRAIVDLARDIGIGVIAQGVETEQQRAFLAETNRATKAQGFHFSKAVGAAQAGELLRHGHIAPDQRGSDSAPGMAPDHQLSNRSQASS</sequence>
<dbReference type="Proteomes" id="UP000187012">
    <property type="component" value="Unassembled WGS sequence"/>
</dbReference>
<accession>A0A1N7SPR4</accession>
<reference evidence="5 6" key="1">
    <citation type="submission" date="2016-12" db="EMBL/GenBank/DDBJ databases">
        <authorList>
            <person name="Song W.-J."/>
            <person name="Kurnit D.M."/>
        </authorList>
    </citation>
    <scope>NUCLEOTIDE SEQUENCE [LARGE SCALE GENOMIC DNA]</scope>
    <source>
        <strain evidence="5 6">STM7296</strain>
    </source>
</reference>
<dbReference type="Pfam" id="PF00990">
    <property type="entry name" value="GGDEF"/>
    <property type="match status" value="1"/>
</dbReference>
<dbReference type="PROSITE" id="PS50887">
    <property type="entry name" value="GGDEF"/>
    <property type="match status" value="1"/>
</dbReference>
<dbReference type="PANTHER" id="PTHR44757">
    <property type="entry name" value="DIGUANYLATE CYCLASE DGCP"/>
    <property type="match status" value="1"/>
</dbReference>
<gene>
    <name evidence="5" type="ORF">BN2475_1360011</name>
</gene>
<dbReference type="InterPro" id="IPR035919">
    <property type="entry name" value="EAL_sf"/>
</dbReference>
<evidence type="ECO:0000313" key="6">
    <source>
        <dbReference type="Proteomes" id="UP000187012"/>
    </source>
</evidence>
<proteinExistence type="predicted"/>
<feature type="compositionally biased region" description="Polar residues" evidence="1">
    <location>
        <begin position="805"/>
        <end position="814"/>
    </location>
</feature>
<dbReference type="EMBL" id="CYGX02000136">
    <property type="protein sequence ID" value="SIT49326.1"/>
    <property type="molecule type" value="Genomic_DNA"/>
</dbReference>
<dbReference type="Pfam" id="PF08447">
    <property type="entry name" value="PAS_3"/>
    <property type="match status" value="1"/>
</dbReference>
<dbReference type="NCBIfam" id="TIGR00254">
    <property type="entry name" value="GGDEF"/>
    <property type="match status" value="1"/>
</dbReference>
<dbReference type="AlphaFoldDB" id="A0A1N7SPR4"/>
<dbReference type="Gene3D" id="3.30.450.20">
    <property type="entry name" value="PAS domain"/>
    <property type="match status" value="1"/>
</dbReference>
<dbReference type="PANTHER" id="PTHR44757:SF2">
    <property type="entry name" value="BIOFILM ARCHITECTURE MAINTENANCE PROTEIN MBAA"/>
    <property type="match status" value="1"/>
</dbReference>
<dbReference type="SMART" id="SM00052">
    <property type="entry name" value="EAL"/>
    <property type="match status" value="1"/>
</dbReference>
<feature type="region of interest" description="Disordered" evidence="1">
    <location>
        <begin position="787"/>
        <end position="814"/>
    </location>
</feature>
<dbReference type="Gene3D" id="3.30.70.270">
    <property type="match status" value="1"/>
</dbReference>
<dbReference type="Gene3D" id="3.20.20.450">
    <property type="entry name" value="EAL domain"/>
    <property type="match status" value="1"/>
</dbReference>
<dbReference type="Pfam" id="PF00563">
    <property type="entry name" value="EAL"/>
    <property type="match status" value="1"/>
</dbReference>
<protein>
    <submittedName>
        <fullName evidence="5">Diguanylate cyclase/phosphodiesterase with PAS/PAC sensor(S)</fullName>
    </submittedName>
</protein>
<dbReference type="InterPro" id="IPR001610">
    <property type="entry name" value="PAC"/>
</dbReference>
<dbReference type="InterPro" id="IPR000160">
    <property type="entry name" value="GGDEF_dom"/>
</dbReference>
<evidence type="ECO:0000313" key="5">
    <source>
        <dbReference type="EMBL" id="SIT49326.1"/>
    </source>
</evidence>
<dbReference type="Gene3D" id="3.40.50.2300">
    <property type="match status" value="1"/>
</dbReference>
<evidence type="ECO:0000259" key="2">
    <source>
        <dbReference type="PROSITE" id="PS50113"/>
    </source>
</evidence>
<evidence type="ECO:0000259" key="4">
    <source>
        <dbReference type="PROSITE" id="PS50887"/>
    </source>
</evidence>
<dbReference type="InterPro" id="IPR035965">
    <property type="entry name" value="PAS-like_dom_sf"/>
</dbReference>
<dbReference type="InterPro" id="IPR043128">
    <property type="entry name" value="Rev_trsase/Diguanyl_cyclase"/>
</dbReference>
<dbReference type="STRING" id="1247936.BN2475_1360011"/>
<dbReference type="CDD" id="cd00130">
    <property type="entry name" value="PAS"/>
    <property type="match status" value="1"/>
</dbReference>
<dbReference type="PROSITE" id="PS50113">
    <property type="entry name" value="PAC"/>
    <property type="match status" value="1"/>
</dbReference>
<dbReference type="InterPro" id="IPR000014">
    <property type="entry name" value="PAS"/>
</dbReference>
<dbReference type="NCBIfam" id="TIGR00229">
    <property type="entry name" value="sensory_box"/>
    <property type="match status" value="1"/>
</dbReference>
<dbReference type="SUPFAM" id="SSF55785">
    <property type="entry name" value="PYP-like sensor domain (PAS domain)"/>
    <property type="match status" value="1"/>
</dbReference>
<name>A0A1N7SPR4_9BURK</name>
<keyword evidence="6" id="KW-1185">Reference proteome</keyword>
<dbReference type="SMART" id="SM00086">
    <property type="entry name" value="PAC"/>
    <property type="match status" value="1"/>
</dbReference>
<dbReference type="InterPro" id="IPR052155">
    <property type="entry name" value="Biofilm_reg_signaling"/>
</dbReference>
<feature type="domain" description="EAL" evidence="3">
    <location>
        <begin position="530"/>
        <end position="786"/>
    </location>
</feature>
<dbReference type="CDD" id="cd01948">
    <property type="entry name" value="EAL"/>
    <property type="match status" value="1"/>
</dbReference>
<dbReference type="CDD" id="cd01949">
    <property type="entry name" value="GGDEF"/>
    <property type="match status" value="1"/>
</dbReference>
<dbReference type="InterPro" id="IPR029787">
    <property type="entry name" value="Nucleotide_cyclase"/>
</dbReference>
<dbReference type="SMART" id="SM00267">
    <property type="entry name" value="GGDEF"/>
    <property type="match status" value="1"/>
</dbReference>
<dbReference type="SUPFAM" id="SSF55073">
    <property type="entry name" value="Nucleotide cyclase"/>
    <property type="match status" value="1"/>
</dbReference>
<feature type="domain" description="PAC" evidence="2">
    <location>
        <begin position="304"/>
        <end position="356"/>
    </location>
</feature>
<organism evidence="5 6">
    <name type="scientific">Paraburkholderia ribeironis</name>
    <dbReference type="NCBI Taxonomy" id="1247936"/>
    <lineage>
        <taxon>Bacteria</taxon>
        <taxon>Pseudomonadati</taxon>
        <taxon>Pseudomonadota</taxon>
        <taxon>Betaproteobacteria</taxon>
        <taxon>Burkholderiales</taxon>
        <taxon>Burkholderiaceae</taxon>
        <taxon>Paraburkholderia</taxon>
    </lineage>
</organism>
<dbReference type="InterPro" id="IPR001633">
    <property type="entry name" value="EAL_dom"/>
</dbReference>
<evidence type="ECO:0000259" key="3">
    <source>
        <dbReference type="PROSITE" id="PS50883"/>
    </source>
</evidence>